<dbReference type="Pfam" id="PF00171">
    <property type="entry name" value="Aldedh"/>
    <property type="match status" value="1"/>
</dbReference>
<feature type="domain" description="Aldehyde dehydrogenase" evidence="3">
    <location>
        <begin position="52"/>
        <end position="316"/>
    </location>
</feature>
<dbReference type="Gene3D" id="3.40.605.10">
    <property type="entry name" value="Aldehyde Dehydrogenase, Chain A, domain 1"/>
    <property type="match status" value="1"/>
</dbReference>
<dbReference type="Gene3D" id="3.40.309.10">
    <property type="entry name" value="Aldehyde Dehydrogenase, Chain A, domain 2"/>
    <property type="match status" value="1"/>
</dbReference>
<evidence type="ECO:0000256" key="1">
    <source>
        <dbReference type="ARBA" id="ARBA00023002"/>
    </source>
</evidence>
<evidence type="ECO:0000259" key="3">
    <source>
        <dbReference type="Pfam" id="PF00171"/>
    </source>
</evidence>
<sequence>MNFENESTFVRMSKENKQEEFHKRYEAALKDVEKFLGKEYLNIIGKEVVEKEKIFEKTPIDGKNIGIFQAATRDSVDKAIEMLKKSYHSWYSLGYVRRTEIMLKAANEMSKRKFEISAVLAYENGKTRSEAVADLDEAIDFMRYYSLNLVENQGFIKFTGKGYDNEESRSVMKPYGIFAVIAPFNFYAISVGMVCGPLITGNSVIFKPSSNLLISSHIFVNILYDCGVPREVLAYLSGKGSEIGPYIVSHKAVSGILFTGSRDAGIDIYRKANAEHPKIVITEMGGKDAIIVTDNANLDKAVNGVYRATFGYSGQK</sequence>
<dbReference type="GO" id="GO:0009898">
    <property type="term" value="C:cytoplasmic side of plasma membrane"/>
    <property type="evidence" value="ECO:0007669"/>
    <property type="project" value="TreeGrafter"/>
</dbReference>
<dbReference type="InterPro" id="IPR016163">
    <property type="entry name" value="Ald_DH_C"/>
</dbReference>
<reference evidence="4" key="2">
    <citation type="journal article" date="2014" name="ISME J.">
        <title>Microbial stratification in low pH oxic and suboxic macroscopic growths along an acid mine drainage.</title>
        <authorList>
            <person name="Mendez-Garcia C."/>
            <person name="Mesa V."/>
            <person name="Sprenger R.R."/>
            <person name="Richter M."/>
            <person name="Diez M.S."/>
            <person name="Solano J."/>
            <person name="Bargiela R."/>
            <person name="Golyshina O.V."/>
            <person name="Manteca A."/>
            <person name="Ramos J.L."/>
            <person name="Gallego J.R."/>
            <person name="Llorente I."/>
            <person name="Martins Dos Santos V.A."/>
            <person name="Jensen O.N."/>
            <person name="Pelaez A.I."/>
            <person name="Sanchez J."/>
            <person name="Ferrer M."/>
        </authorList>
    </citation>
    <scope>NUCLEOTIDE SEQUENCE</scope>
</reference>
<dbReference type="InterPro" id="IPR015590">
    <property type="entry name" value="Aldehyde_DH_dom"/>
</dbReference>
<dbReference type="PANTHER" id="PTHR42862:SF1">
    <property type="entry name" value="DELTA-1-PYRROLINE-5-CARBOXYLATE DEHYDROGENASE 2, ISOFORM A-RELATED"/>
    <property type="match status" value="1"/>
</dbReference>
<dbReference type="GO" id="GO:0003842">
    <property type="term" value="F:L-glutamate gamma-semialdehyde dehydrogenase activity"/>
    <property type="evidence" value="ECO:0007669"/>
    <property type="project" value="TreeGrafter"/>
</dbReference>
<accession>T1BYR8</accession>
<keyword evidence="1" id="KW-0560">Oxidoreductase</keyword>
<dbReference type="GO" id="GO:0010133">
    <property type="term" value="P:L-proline catabolic process to L-glutamate"/>
    <property type="evidence" value="ECO:0007669"/>
    <property type="project" value="TreeGrafter"/>
</dbReference>
<evidence type="ECO:0000313" key="4">
    <source>
        <dbReference type="EMBL" id="EQD59080.1"/>
    </source>
</evidence>
<dbReference type="PANTHER" id="PTHR42862">
    <property type="entry name" value="DELTA-1-PYRROLINE-5-CARBOXYLATE DEHYDROGENASE 1, ISOFORM A-RELATED"/>
    <property type="match status" value="1"/>
</dbReference>
<organism evidence="4">
    <name type="scientific">mine drainage metagenome</name>
    <dbReference type="NCBI Taxonomy" id="410659"/>
    <lineage>
        <taxon>unclassified sequences</taxon>
        <taxon>metagenomes</taxon>
        <taxon>ecological metagenomes</taxon>
    </lineage>
</organism>
<feature type="non-terminal residue" evidence="4">
    <location>
        <position position="316"/>
    </location>
</feature>
<proteinExistence type="predicted"/>
<reference evidence="4" key="1">
    <citation type="submission" date="2013-08" db="EMBL/GenBank/DDBJ databases">
        <authorList>
            <person name="Mendez C."/>
            <person name="Richter M."/>
            <person name="Ferrer M."/>
            <person name="Sanchez J."/>
        </authorList>
    </citation>
    <scope>NUCLEOTIDE SEQUENCE</scope>
</reference>
<dbReference type="AlphaFoldDB" id="T1BYR8"/>
<keyword evidence="2" id="KW-0520">NAD</keyword>
<evidence type="ECO:0000256" key="2">
    <source>
        <dbReference type="ARBA" id="ARBA00023027"/>
    </source>
</evidence>
<dbReference type="InterPro" id="IPR016161">
    <property type="entry name" value="Ald_DH/histidinol_DH"/>
</dbReference>
<dbReference type="InterPro" id="IPR050485">
    <property type="entry name" value="Proline_metab_enzyme"/>
</dbReference>
<comment type="caution">
    <text evidence="4">The sequence shown here is derived from an EMBL/GenBank/DDBJ whole genome shotgun (WGS) entry which is preliminary data.</text>
</comment>
<dbReference type="InterPro" id="IPR016162">
    <property type="entry name" value="Ald_DH_N"/>
</dbReference>
<gene>
    <name evidence="4" type="ORF">B1A_10556</name>
</gene>
<protein>
    <submittedName>
        <fullName evidence="4">Delta-1-pyrroline-5-carboxylate dehydrogenase</fullName>
    </submittedName>
</protein>
<dbReference type="SUPFAM" id="SSF53720">
    <property type="entry name" value="ALDH-like"/>
    <property type="match status" value="1"/>
</dbReference>
<dbReference type="EMBL" id="AUZX01007526">
    <property type="protein sequence ID" value="EQD59080.1"/>
    <property type="molecule type" value="Genomic_DNA"/>
</dbReference>
<name>T1BYR8_9ZZZZ</name>